<keyword evidence="5" id="KW-1185">Reference proteome</keyword>
<dbReference type="eggNOG" id="COG3941">
    <property type="taxonomic scope" value="Bacteria"/>
</dbReference>
<dbReference type="Pfam" id="PF20155">
    <property type="entry name" value="TMP_3"/>
    <property type="match status" value="1"/>
</dbReference>
<dbReference type="CDD" id="cd13402">
    <property type="entry name" value="LT_TF-like"/>
    <property type="match status" value="1"/>
</dbReference>
<feature type="domain" description="Transglycosylase SLT" evidence="2">
    <location>
        <begin position="1081"/>
        <end position="1160"/>
    </location>
</feature>
<accession>A5VKJ0</accession>
<gene>
    <name evidence="4" type="ordered locus">Lreu_1107</name>
</gene>
<organism evidence="4 5">
    <name type="scientific">Limosilactobacillus reuteri (strain DSM 20016)</name>
    <name type="common">Lactobacillus reuteri</name>
    <dbReference type="NCBI Taxonomy" id="557436"/>
    <lineage>
        <taxon>Bacteria</taxon>
        <taxon>Bacillati</taxon>
        <taxon>Bacillota</taxon>
        <taxon>Bacilli</taxon>
        <taxon>Lactobacillales</taxon>
        <taxon>Lactobacillaceae</taxon>
        <taxon>Limosilactobacillus</taxon>
    </lineage>
</organism>
<dbReference type="eggNOG" id="COG5283">
    <property type="taxonomic scope" value="Bacteria"/>
</dbReference>
<keyword evidence="1" id="KW-0175">Coiled coil</keyword>
<dbReference type="NCBIfam" id="TIGR02675">
    <property type="entry name" value="tape_meas_nterm"/>
    <property type="match status" value="1"/>
</dbReference>
<dbReference type="EMBL" id="CP000705">
    <property type="protein sequence ID" value="ABQ83364.1"/>
    <property type="molecule type" value="Genomic_DNA"/>
</dbReference>
<protein>
    <submittedName>
        <fullName evidence="4">Phage tape measure protein</fullName>
    </submittedName>
</protein>
<dbReference type="InterPro" id="IPR008258">
    <property type="entry name" value="Transglycosylase_SLT_dom_1"/>
</dbReference>
<dbReference type="Proteomes" id="UP000001991">
    <property type="component" value="Chromosome"/>
</dbReference>
<evidence type="ECO:0000313" key="5">
    <source>
        <dbReference type="Proteomes" id="UP000001991"/>
    </source>
</evidence>
<sequence length="1276" mass="142637">MKVENEMATRISVDTIAATKSLSAFRSSISAATNAWKANETALKNSGQYAEAAKARISGLNEVIELQKAKISELKSRQEGLNLSNKDQLETWLKLDKDISQASKQLASYEVQVNRANSTLKYQTSGLAELQTSFRRAQESSRAYANNLRANGKELKANDVEIKGLSIGLKTLSKQYDLQKKELDQLAKTQGKNSEAYRKQKVRLDETSASIGKTKSQISELKTRTDDLHASLIRKDTLGSGFFASARNKILGIKNAEELTNRETKSLRETLKTSFAGVFVSNLASNAIMAMTSNMHGLIEAGREYNKEQDTMRTVWKSLTTEAPQDGRQLINFINDLSQHSIYSAETINKMAQSFYHVDSNVKHAKQWTNDFVRLGSTMHMTNAQIAEAGEQYAKIVAGGKASQEDMNVMINRFPMFGEAIQKATGKSMKQLQELSQQGKLTADDFVKAMDYLGKKYKTGQSEAMTSYMGMSMYLKSRFSKLSGDVQKSSFKMSKSAKDALVQVTSDKSMQRYANSISKALAGVLSLLSKTIAFMSKHQTAVKVFSKTMIASFAFTKTARLVTAFYMTLGKGIAVYKGLSSAAKIAALNQKMLNLAMKSNVIILVISAIAALIIELKHLYDTNKQFRKFINGIAKFAKSGLKKVGSFFKNTFKQISKSQEQSNREQAKANKQAEKNWHNFTNSLAKNWKSYWRNRQREQRQDEKQNQQYWNNVRKSASRGWKNIETSARSGVNNINRWYNNLNNSTSRIVRNMYRQHPKTFQSMYRVIQDHTRSWHDLVSGHWDRLGQDTSQTAKDMRKNNHQIFKDMYDRLNDLTGGSLGRMLKSWQDHMSQIGDAIATGKKNAMRAMADLANGVLKPFNTLMNDIKNGLNWILDKIGASKISGDWSISVPSYATGTAGNPDGTKRSSLALVNDGPGEHFREMYRLPNGQIGMFPNKRNFLAFLPKGISILNGEASHQLAKAFNLPRYANGVGDFFSGLTDKLDNAGEFIDKVIEHPIEALNEVFKRFVHISTPIKYASDLVVNVPIYIAKQAGKWIKKQFEELADPGGSGVERWRPYVVKALAMLHLSGSLVGKVLRQIQTESGGNPKAMGGTDGLADGHAMGLMQVKPGTFAANKLPGHGNIWNGFDNLLAGLNYARKRYGDSLSFLGQGHGYANGGRIDTEQFIRIAEQNKPEYVIPTDINKRSRAYQLLGEVIARFRGEEPSVQTTRDDQSIDKDNFRSLESKLDQLHKDIQSLINLGTQQVAAIHSQGKFDPKRQDILQAQRLSMKLNSF</sequence>
<dbReference type="InterPro" id="IPR023346">
    <property type="entry name" value="Lysozyme-like_dom_sf"/>
</dbReference>
<evidence type="ECO:0000259" key="2">
    <source>
        <dbReference type="Pfam" id="PF01464"/>
    </source>
</evidence>
<feature type="coiled-coil region" evidence="1">
    <location>
        <begin position="50"/>
        <end position="119"/>
    </location>
</feature>
<dbReference type="STRING" id="557436.Lreu_1107"/>
<dbReference type="SUPFAM" id="SSF53955">
    <property type="entry name" value="Lysozyme-like"/>
    <property type="match status" value="1"/>
</dbReference>
<proteinExistence type="predicted"/>
<evidence type="ECO:0000259" key="3">
    <source>
        <dbReference type="Pfam" id="PF20155"/>
    </source>
</evidence>
<dbReference type="KEGG" id="lre:Lreu_1107"/>
<name>A5VKJ0_LIMRD</name>
<evidence type="ECO:0000256" key="1">
    <source>
        <dbReference type="SAM" id="Coils"/>
    </source>
</evidence>
<dbReference type="eggNOG" id="COG3953">
    <property type="taxonomic scope" value="Bacteria"/>
</dbReference>
<dbReference type="InterPro" id="IPR013491">
    <property type="entry name" value="Tape_meas_N"/>
</dbReference>
<reference evidence="5" key="1">
    <citation type="journal article" date="2011" name="PLoS Genet.">
        <title>The evolution of host specialization in the vertebrate gut symbiont Lactobacillus reuteri.</title>
        <authorList>
            <person name="Frese S.A."/>
            <person name="Benson A.K."/>
            <person name="Tannock G.W."/>
            <person name="Loach D.M."/>
            <person name="Kim J."/>
            <person name="Zhang M."/>
            <person name="Oh P.L."/>
            <person name="Heng N.C."/>
            <person name="Patil P.B."/>
            <person name="Juge N."/>
            <person name="Mackenzie D.A."/>
            <person name="Pearson B.M."/>
            <person name="Lapidus A."/>
            <person name="Dalin E."/>
            <person name="Tice H."/>
            <person name="Goltsman E."/>
            <person name="Land M."/>
            <person name="Hauser L."/>
            <person name="Ivanova N."/>
            <person name="Kyrpides N.C."/>
            <person name="Walter J."/>
        </authorList>
    </citation>
    <scope>NUCLEOTIDE SEQUENCE [LARGE SCALE GENOMIC DNA]</scope>
    <source>
        <strain evidence="5">DSM 20016</strain>
    </source>
</reference>
<dbReference type="AlphaFoldDB" id="A5VKJ0"/>
<evidence type="ECO:0000313" key="4">
    <source>
        <dbReference type="EMBL" id="ABQ83364.1"/>
    </source>
</evidence>
<feature type="domain" description="Tape measure protein N-terminal" evidence="3">
    <location>
        <begin position="297"/>
        <end position="487"/>
    </location>
</feature>
<dbReference type="HOGENOM" id="CLU_003937_0_0_9"/>
<dbReference type="Pfam" id="PF01464">
    <property type="entry name" value="SLT"/>
    <property type="match status" value="1"/>
</dbReference>